<name>A0A2W4DYF9_9HYPH</name>
<dbReference type="OrthoDB" id="8407021at2"/>
<accession>A0A2W4DYF9</accession>
<sequence length="159" mass="17425">MLIKDSYFEEAGGWPTVELWQGYLTRTDPVAQIENLEPYLSKAAEEFPEILDCGLCSALSDAVAREERSQSFEAFCNIEVSFDGEIDCGPSGDELDIAFSKEMGIALVAYVGRGVPLIVKRYACSSPDEAVDLWLAEAAEPLMFADGEDDDETAASNRH</sequence>
<proteinExistence type="predicted"/>
<gene>
    <name evidence="1" type="ORF">CPY51_28185</name>
</gene>
<dbReference type="EMBL" id="PCDP01000065">
    <property type="protein sequence ID" value="PZM08846.1"/>
    <property type="molecule type" value="Genomic_DNA"/>
</dbReference>
<organism evidence="1 2">
    <name type="scientific">Rhizobium tubonense</name>
    <dbReference type="NCBI Taxonomy" id="484088"/>
    <lineage>
        <taxon>Bacteria</taxon>
        <taxon>Pseudomonadati</taxon>
        <taxon>Pseudomonadota</taxon>
        <taxon>Alphaproteobacteria</taxon>
        <taxon>Hyphomicrobiales</taxon>
        <taxon>Rhizobiaceae</taxon>
        <taxon>Rhizobium/Agrobacterium group</taxon>
        <taxon>Rhizobium</taxon>
    </lineage>
</organism>
<comment type="caution">
    <text evidence="1">The sequence shown here is derived from an EMBL/GenBank/DDBJ whole genome shotgun (WGS) entry which is preliminary data.</text>
</comment>
<protein>
    <submittedName>
        <fullName evidence="1">Uncharacterized protein</fullName>
    </submittedName>
</protein>
<dbReference type="AlphaFoldDB" id="A0A2W4DYF9"/>
<evidence type="ECO:0000313" key="2">
    <source>
        <dbReference type="Proteomes" id="UP000248925"/>
    </source>
</evidence>
<dbReference type="Proteomes" id="UP000248925">
    <property type="component" value="Unassembled WGS sequence"/>
</dbReference>
<reference evidence="1 2" key="1">
    <citation type="journal article" date="2018" name="Sci. Rep.">
        <title>Rhizobium tumorigenes sp. nov., a novel plant tumorigenic bacterium isolated from cane gall tumors on thornless blackberry.</title>
        <authorList>
            <person name="Kuzmanovi N."/>
            <person name="Smalla K."/>
            <person name="Gronow S."/>
            <person name="PuBawska J."/>
        </authorList>
    </citation>
    <scope>NUCLEOTIDE SEQUENCE [LARGE SCALE GENOMIC DNA]</scope>
    <source>
        <strain evidence="1 2">CCBAU 85046</strain>
    </source>
</reference>
<evidence type="ECO:0000313" key="1">
    <source>
        <dbReference type="EMBL" id="PZM08846.1"/>
    </source>
</evidence>
<dbReference type="RefSeq" id="WP_111163535.1">
    <property type="nucleotide sequence ID" value="NZ_PCDP01000065.1"/>
</dbReference>
<keyword evidence="2" id="KW-1185">Reference proteome</keyword>